<evidence type="ECO:0000256" key="3">
    <source>
        <dbReference type="ARBA" id="ARBA00023052"/>
    </source>
</evidence>
<evidence type="ECO:0000259" key="6">
    <source>
        <dbReference type="Pfam" id="PF00676"/>
    </source>
</evidence>
<dbReference type="AlphaFoldDB" id="A0A9J6PAW0"/>
<dbReference type="Pfam" id="PF00676">
    <property type="entry name" value="E1_dh"/>
    <property type="match status" value="1"/>
</dbReference>
<evidence type="ECO:0000256" key="5">
    <source>
        <dbReference type="ARBA" id="ARBA00051231"/>
    </source>
</evidence>
<keyword evidence="2" id="KW-0560">Oxidoreductase</keyword>
<comment type="catalytic activity">
    <reaction evidence="5">
        <text>N(6)-[(R)-lipoyl]-L-lysyl-[protein] + pyruvate + H(+) = N(6)-[(R)-S(8)-acetyldihydrolipoyl]-L-lysyl-[protein] + CO2</text>
        <dbReference type="Rhea" id="RHEA:19189"/>
        <dbReference type="Rhea" id="RHEA-COMP:10474"/>
        <dbReference type="Rhea" id="RHEA-COMP:10478"/>
        <dbReference type="ChEBI" id="CHEBI:15361"/>
        <dbReference type="ChEBI" id="CHEBI:15378"/>
        <dbReference type="ChEBI" id="CHEBI:16526"/>
        <dbReference type="ChEBI" id="CHEBI:83099"/>
        <dbReference type="ChEBI" id="CHEBI:83111"/>
        <dbReference type="EC" id="1.2.4.1"/>
    </reaction>
</comment>
<evidence type="ECO:0000313" key="8">
    <source>
        <dbReference type="Proteomes" id="UP001055804"/>
    </source>
</evidence>
<dbReference type="Gene3D" id="3.40.50.970">
    <property type="match status" value="1"/>
</dbReference>
<feature type="domain" description="Dehydrogenase E1 component" evidence="6">
    <location>
        <begin position="17"/>
        <end position="309"/>
    </location>
</feature>
<dbReference type="InterPro" id="IPR029061">
    <property type="entry name" value="THDP-binding"/>
</dbReference>
<dbReference type="EMBL" id="JAMZFT010000002">
    <property type="protein sequence ID" value="MCP1337244.1"/>
    <property type="molecule type" value="Genomic_DNA"/>
</dbReference>
<dbReference type="RefSeq" id="WP_269333173.1">
    <property type="nucleotide sequence ID" value="NZ_JAMZFT010000002.1"/>
</dbReference>
<accession>A0A9J6PAW0</accession>
<dbReference type="InterPro" id="IPR001017">
    <property type="entry name" value="DH_E1"/>
</dbReference>
<evidence type="ECO:0000256" key="1">
    <source>
        <dbReference type="ARBA" id="ARBA00001964"/>
    </source>
</evidence>
<dbReference type="PANTHER" id="PTHR11516">
    <property type="entry name" value="PYRUVATE DEHYDROGENASE E1 COMPONENT, ALPHA SUBUNIT BACTERIAL AND ORGANELLAR"/>
    <property type="match status" value="1"/>
</dbReference>
<protein>
    <submittedName>
        <fullName evidence="7">Thiamine pyrophosphate-dependent dehydrogenase E1 component subunit alpha</fullName>
    </submittedName>
</protein>
<dbReference type="SUPFAM" id="SSF52518">
    <property type="entry name" value="Thiamin diphosphate-binding fold (THDP-binding)"/>
    <property type="match status" value="1"/>
</dbReference>
<dbReference type="GO" id="GO:0006086">
    <property type="term" value="P:pyruvate decarboxylation to acetyl-CoA"/>
    <property type="evidence" value="ECO:0007669"/>
    <property type="project" value="TreeGrafter"/>
</dbReference>
<proteinExistence type="predicted"/>
<dbReference type="CDD" id="cd02000">
    <property type="entry name" value="TPP_E1_PDC_ADC_BCADC"/>
    <property type="match status" value="1"/>
</dbReference>
<evidence type="ECO:0000313" key="7">
    <source>
        <dbReference type="EMBL" id="MCP1337244.1"/>
    </source>
</evidence>
<evidence type="ECO:0000256" key="4">
    <source>
        <dbReference type="ARBA" id="ARBA00025211"/>
    </source>
</evidence>
<organism evidence="7 8">
    <name type="scientific">Futiania mangrovi</name>
    <dbReference type="NCBI Taxonomy" id="2959716"/>
    <lineage>
        <taxon>Bacteria</taxon>
        <taxon>Pseudomonadati</taxon>
        <taxon>Pseudomonadota</taxon>
        <taxon>Alphaproteobacteria</taxon>
        <taxon>Futianiales</taxon>
        <taxon>Futianiaceae</taxon>
        <taxon>Futiania</taxon>
    </lineage>
</organism>
<sequence>MPARSLSAERLTELYAQMLLIRRVEETLSSHFAAGDIPGFIHLSIGQEATAAGVMSALRDDDTIASNHRGHGHSLAKGMQLDGFFAELFGRADGLCKGRGGSMHVADLSVGMLGANGIVGAGVPLSVGSALAHKTLGTDRVCAAFFGDGALAEGAMHESLNIAALWSLPLLFVCENNGWSEFSPSDTQFAGTAPDLAGAFGIEAQTVDGNDVEAVAQAAQALVAEMRKGGGPRLLECKTTRVHGHFEGDPQRYRNPDEIEGLSARDPIARAAAMLKKRKVAQKTLEKIAGDVDARIARAVEGALASPLPDFAEAAADVYADPLNGDAAHG</sequence>
<dbReference type="PANTHER" id="PTHR11516:SF60">
    <property type="entry name" value="PYRUVATE DEHYDROGENASE E1 COMPONENT SUBUNIT ALPHA"/>
    <property type="match status" value="1"/>
</dbReference>
<comment type="function">
    <text evidence="4">The pyruvate dehydrogenase complex catalyzes the overall conversion of pyruvate to acetyl-CoA and CO(2). It contains multiple copies of three enzymatic components: pyruvate dehydrogenase (E1), dihydrolipoamide acetyltransferase (E2) and lipoamide dehydrogenase (E3).</text>
</comment>
<name>A0A9J6PAW0_9PROT</name>
<keyword evidence="8" id="KW-1185">Reference proteome</keyword>
<comment type="caution">
    <text evidence="7">The sequence shown here is derived from an EMBL/GenBank/DDBJ whole genome shotgun (WGS) entry which is preliminary data.</text>
</comment>
<dbReference type="InterPro" id="IPR050642">
    <property type="entry name" value="PDH_E1_Alpha_Subunit"/>
</dbReference>
<comment type="cofactor">
    <cofactor evidence="1">
        <name>thiamine diphosphate</name>
        <dbReference type="ChEBI" id="CHEBI:58937"/>
    </cofactor>
</comment>
<gene>
    <name evidence="7" type="ORF">NJQ99_12555</name>
</gene>
<reference evidence="7" key="1">
    <citation type="submission" date="2022-06" db="EMBL/GenBank/DDBJ databases">
        <title>Isolation and Genomics of Futiania mangrovii gen. nov., sp. nov., a Rare and Metabolically-versatile member in the Class Alphaproteobacteria.</title>
        <authorList>
            <person name="Liu L."/>
            <person name="Huang W.-C."/>
            <person name="Pan J."/>
            <person name="Li J."/>
            <person name="Huang Y."/>
            <person name="Du H."/>
            <person name="Liu Y."/>
            <person name="Li M."/>
        </authorList>
    </citation>
    <scope>NUCLEOTIDE SEQUENCE</scope>
    <source>
        <strain evidence="7">FT118</strain>
    </source>
</reference>
<dbReference type="GO" id="GO:0004739">
    <property type="term" value="F:pyruvate dehydrogenase (acetyl-transferring) activity"/>
    <property type="evidence" value="ECO:0007669"/>
    <property type="project" value="UniProtKB-EC"/>
</dbReference>
<evidence type="ECO:0000256" key="2">
    <source>
        <dbReference type="ARBA" id="ARBA00023002"/>
    </source>
</evidence>
<keyword evidence="3" id="KW-0786">Thiamine pyrophosphate</keyword>
<dbReference type="Proteomes" id="UP001055804">
    <property type="component" value="Unassembled WGS sequence"/>
</dbReference>